<protein>
    <submittedName>
        <fullName evidence="3">DUF4307 domain-containing protein</fullName>
    </submittedName>
</protein>
<keyword evidence="4" id="KW-1185">Reference proteome</keyword>
<dbReference type="EMBL" id="CP126969">
    <property type="protein sequence ID" value="WIM68496.1"/>
    <property type="molecule type" value="Genomic_DNA"/>
</dbReference>
<reference evidence="3 4" key="1">
    <citation type="submission" date="2023-05" db="EMBL/GenBank/DDBJ databases">
        <title>Corynebacterium suedekumii sp. nov. and Corynebacterium breve sp. nov. isolated from raw cow's milk.</title>
        <authorList>
            <person name="Baer M.K."/>
            <person name="Mehl L."/>
            <person name="Hellmuth R."/>
            <person name="Marke G."/>
            <person name="Lipski A."/>
        </authorList>
    </citation>
    <scope>NUCLEOTIDE SEQUENCE [LARGE SCALE GENOMIC DNA]</scope>
    <source>
        <strain evidence="3 4">R4</strain>
    </source>
</reference>
<sequence>MTTPNQARPADRYGKQKDPKKPQGIAGKVVAIVLVLVFAAILIMAARLLYSKDASPVSASFITHERLDDTTSRVWIDVVREDTSKPTYCIVTALNYGMAEVGRREVILPAGGEEQVRMSVDLPVREYPVSGKVYGCAEDIPFYMNVDDPTYTLD</sequence>
<keyword evidence="2" id="KW-0472">Membrane</keyword>
<dbReference type="RefSeq" id="WP_284826064.1">
    <property type="nucleotide sequence ID" value="NZ_CP126969.1"/>
</dbReference>
<gene>
    <name evidence="3" type="ORF">QP027_03625</name>
</gene>
<dbReference type="Pfam" id="PF14155">
    <property type="entry name" value="DUF4307"/>
    <property type="match status" value="1"/>
</dbReference>
<keyword evidence="2" id="KW-1133">Transmembrane helix</keyword>
<proteinExistence type="predicted"/>
<evidence type="ECO:0000256" key="1">
    <source>
        <dbReference type="SAM" id="MobiDB-lite"/>
    </source>
</evidence>
<accession>A0ABY8VHR3</accession>
<keyword evidence="2" id="KW-0812">Transmembrane</keyword>
<organism evidence="3 4">
    <name type="scientific">Corynebacterium breve</name>
    <dbReference type="NCBI Taxonomy" id="3049799"/>
    <lineage>
        <taxon>Bacteria</taxon>
        <taxon>Bacillati</taxon>
        <taxon>Actinomycetota</taxon>
        <taxon>Actinomycetes</taxon>
        <taxon>Mycobacteriales</taxon>
        <taxon>Corynebacteriaceae</taxon>
        <taxon>Corynebacterium</taxon>
    </lineage>
</organism>
<feature type="compositionally biased region" description="Basic and acidic residues" evidence="1">
    <location>
        <begin position="9"/>
        <end position="21"/>
    </location>
</feature>
<evidence type="ECO:0000256" key="2">
    <source>
        <dbReference type="SAM" id="Phobius"/>
    </source>
</evidence>
<feature type="transmembrane region" description="Helical" evidence="2">
    <location>
        <begin position="25"/>
        <end position="50"/>
    </location>
</feature>
<name>A0ABY8VHR3_9CORY</name>
<dbReference type="Proteomes" id="UP001225598">
    <property type="component" value="Chromosome"/>
</dbReference>
<feature type="region of interest" description="Disordered" evidence="1">
    <location>
        <begin position="1"/>
        <end position="22"/>
    </location>
</feature>
<evidence type="ECO:0000313" key="4">
    <source>
        <dbReference type="Proteomes" id="UP001225598"/>
    </source>
</evidence>
<evidence type="ECO:0000313" key="3">
    <source>
        <dbReference type="EMBL" id="WIM68496.1"/>
    </source>
</evidence>
<dbReference type="InterPro" id="IPR025443">
    <property type="entry name" value="DUF4307"/>
</dbReference>